<evidence type="ECO:0000313" key="4">
    <source>
        <dbReference type="WBParaSite" id="nRc.2.0.1.t37127-RA"/>
    </source>
</evidence>
<proteinExistence type="predicted"/>
<feature type="compositionally biased region" description="Pro residues" evidence="1">
    <location>
        <begin position="56"/>
        <end position="73"/>
    </location>
</feature>
<reference evidence="4" key="1">
    <citation type="submission" date="2022-11" db="UniProtKB">
        <authorList>
            <consortium name="WormBaseParasite"/>
        </authorList>
    </citation>
    <scope>IDENTIFICATION</scope>
</reference>
<evidence type="ECO:0000256" key="1">
    <source>
        <dbReference type="SAM" id="MobiDB-lite"/>
    </source>
</evidence>
<dbReference type="InterPro" id="IPR000906">
    <property type="entry name" value="ZU5_dom"/>
</dbReference>
<keyword evidence="3" id="KW-1185">Reference proteome</keyword>
<dbReference type="WBParaSite" id="nRc.2.0.1.t37127-RA">
    <property type="protein sequence ID" value="nRc.2.0.1.t37127-RA"/>
    <property type="gene ID" value="nRc.2.0.1.g37127"/>
</dbReference>
<name>A0A915KEI6_ROMCU</name>
<evidence type="ECO:0000313" key="3">
    <source>
        <dbReference type="Proteomes" id="UP000887565"/>
    </source>
</evidence>
<dbReference type="Proteomes" id="UP000887565">
    <property type="component" value="Unplaced"/>
</dbReference>
<sequence length="295" mass="31636">MWVELPINIHRPVNKGCATGCLGGDAMKIRLYGYLIEKIEAASASFLPNGSDSPRVRPPPPPAPSTPRSPHPTPARLTSTSVVTAFNVSSTSTTTATGPHTIAGHVNATTEGKNLLAVDGTTHSDFRRHVNRTSTGLAVKEDYVEVTSLPPPNDSGNTSSSTESNVTTIRRRPVYSASDVVSYSNGPNNSQTSFAPKMAQSNFVERGLSASKIKPPLAAKPNFNRHEPMSNVGQQNTILAHVRQIIGPEGGTLVSESTQVVLKIPPGALDTTEEIFFKVFQDSRYEPPLDRQKGE</sequence>
<organism evidence="3 4">
    <name type="scientific">Romanomermis culicivorax</name>
    <name type="common">Nematode worm</name>
    <dbReference type="NCBI Taxonomy" id="13658"/>
    <lineage>
        <taxon>Eukaryota</taxon>
        <taxon>Metazoa</taxon>
        <taxon>Ecdysozoa</taxon>
        <taxon>Nematoda</taxon>
        <taxon>Enoplea</taxon>
        <taxon>Dorylaimia</taxon>
        <taxon>Mermithida</taxon>
        <taxon>Mermithoidea</taxon>
        <taxon>Mermithidae</taxon>
        <taxon>Romanomermis</taxon>
    </lineage>
</organism>
<protein>
    <submittedName>
        <fullName evidence="4">ZU5 domain-containing protein</fullName>
    </submittedName>
</protein>
<dbReference type="AlphaFoldDB" id="A0A915KEI6"/>
<feature type="domain" description="ZU5" evidence="2">
    <location>
        <begin position="243"/>
        <end position="292"/>
    </location>
</feature>
<dbReference type="Pfam" id="PF00791">
    <property type="entry name" value="ZU5"/>
    <property type="match status" value="1"/>
</dbReference>
<accession>A0A915KEI6</accession>
<dbReference type="Gene3D" id="2.60.220.30">
    <property type="match status" value="1"/>
</dbReference>
<evidence type="ECO:0000259" key="2">
    <source>
        <dbReference type="Pfam" id="PF00791"/>
    </source>
</evidence>
<feature type="region of interest" description="Disordered" evidence="1">
    <location>
        <begin position="47"/>
        <end position="76"/>
    </location>
</feature>